<organism evidence="4 5">
    <name type="scientific">Desmophyllum pertusum</name>
    <dbReference type="NCBI Taxonomy" id="174260"/>
    <lineage>
        <taxon>Eukaryota</taxon>
        <taxon>Metazoa</taxon>
        <taxon>Cnidaria</taxon>
        <taxon>Anthozoa</taxon>
        <taxon>Hexacorallia</taxon>
        <taxon>Scleractinia</taxon>
        <taxon>Caryophylliina</taxon>
        <taxon>Caryophylliidae</taxon>
        <taxon>Desmophyllum</taxon>
    </lineage>
</organism>
<dbReference type="Pfam" id="PF01421">
    <property type="entry name" value="Reprolysin"/>
    <property type="match status" value="1"/>
</dbReference>
<evidence type="ECO:0000313" key="4">
    <source>
        <dbReference type="EMBL" id="KAJ7386425.1"/>
    </source>
</evidence>
<dbReference type="PROSITE" id="PS50215">
    <property type="entry name" value="ADAM_MEPRO"/>
    <property type="match status" value="1"/>
</dbReference>
<comment type="caution">
    <text evidence="2">Lacks conserved residue(s) required for the propagation of feature annotation.</text>
</comment>
<proteinExistence type="predicted"/>
<sequence>MVKRRVKERRRMKQKIARSLLVCAFGLLLNCAYFMFVEGTYEDNYHITYPERIDGRREKRDLSTSEKGGHVDDATYRLTAFDKDWTLDVKRNKELISPSFAMRTFANDGSEVIQEDVADHCHYQGAIRGLKDSSVVLNTCSGLRGILDDGKDTFYITPDTGKELDGAHRVFQAKEDDFKHVVDKCGNKETHQADSHPAKENSGTFSRIKRSISNIDEFYKPYLTTGETRYNELLLVVDFRMYKKYNNDTNVIRDRVITLVNAVDAIYQRINIRIVMKALEIWTNGDPYERASTGGTDLGRFNTYRKDHLLEKLPHDNAQLLR</sequence>
<dbReference type="OrthoDB" id="5951731at2759"/>
<dbReference type="SUPFAM" id="SSF55486">
    <property type="entry name" value="Metalloproteases ('zincins'), catalytic domain"/>
    <property type="match status" value="1"/>
</dbReference>
<dbReference type="AlphaFoldDB" id="A0A9W9ZRZ0"/>
<dbReference type="PANTHER" id="PTHR11905:SF159">
    <property type="entry name" value="ADAM METALLOPROTEASE"/>
    <property type="match status" value="1"/>
</dbReference>
<dbReference type="EMBL" id="MU825876">
    <property type="protein sequence ID" value="KAJ7386425.1"/>
    <property type="molecule type" value="Genomic_DNA"/>
</dbReference>
<dbReference type="GO" id="GO:0006508">
    <property type="term" value="P:proteolysis"/>
    <property type="evidence" value="ECO:0007669"/>
    <property type="project" value="InterPro"/>
</dbReference>
<dbReference type="InterPro" id="IPR002870">
    <property type="entry name" value="Peptidase_M12B_N"/>
</dbReference>
<keyword evidence="5" id="KW-1185">Reference proteome</keyword>
<dbReference type="InterPro" id="IPR001590">
    <property type="entry name" value="Peptidase_M12B"/>
</dbReference>
<evidence type="ECO:0000313" key="5">
    <source>
        <dbReference type="Proteomes" id="UP001163046"/>
    </source>
</evidence>
<dbReference type="PANTHER" id="PTHR11905">
    <property type="entry name" value="ADAM A DISINTEGRIN AND METALLOPROTEASE DOMAIN"/>
    <property type="match status" value="1"/>
</dbReference>
<dbReference type="Gene3D" id="3.40.390.10">
    <property type="entry name" value="Collagenase (Catalytic Domain)"/>
    <property type="match status" value="1"/>
</dbReference>
<comment type="caution">
    <text evidence="4">The sequence shown here is derived from an EMBL/GenBank/DDBJ whole genome shotgun (WGS) entry which is preliminary data.</text>
</comment>
<gene>
    <name evidence="4" type="ORF">OS493_008549</name>
</gene>
<keyword evidence="1" id="KW-1015">Disulfide bond</keyword>
<reference evidence="4" key="1">
    <citation type="submission" date="2023-01" db="EMBL/GenBank/DDBJ databases">
        <title>Genome assembly of the deep-sea coral Lophelia pertusa.</title>
        <authorList>
            <person name="Herrera S."/>
            <person name="Cordes E."/>
        </authorList>
    </citation>
    <scope>NUCLEOTIDE SEQUENCE</scope>
    <source>
        <strain evidence="4">USNM1676648</strain>
        <tissue evidence="4">Polyp</tissue>
    </source>
</reference>
<dbReference type="InterPro" id="IPR024079">
    <property type="entry name" value="MetalloPept_cat_dom_sf"/>
</dbReference>
<feature type="domain" description="Peptidase M12B" evidence="3">
    <location>
        <begin position="229"/>
        <end position="322"/>
    </location>
</feature>
<dbReference type="Proteomes" id="UP001163046">
    <property type="component" value="Unassembled WGS sequence"/>
</dbReference>
<evidence type="ECO:0000256" key="2">
    <source>
        <dbReference type="PROSITE-ProRule" id="PRU00276"/>
    </source>
</evidence>
<dbReference type="Pfam" id="PF01562">
    <property type="entry name" value="Pep_M12B_propep"/>
    <property type="match status" value="1"/>
</dbReference>
<accession>A0A9W9ZRZ0</accession>
<name>A0A9W9ZRZ0_9CNID</name>
<evidence type="ECO:0000256" key="1">
    <source>
        <dbReference type="ARBA" id="ARBA00023157"/>
    </source>
</evidence>
<protein>
    <recommendedName>
        <fullName evidence="3">Peptidase M12B domain-containing protein</fullName>
    </recommendedName>
</protein>
<dbReference type="GO" id="GO:0004222">
    <property type="term" value="F:metalloendopeptidase activity"/>
    <property type="evidence" value="ECO:0007669"/>
    <property type="project" value="InterPro"/>
</dbReference>
<evidence type="ECO:0000259" key="3">
    <source>
        <dbReference type="PROSITE" id="PS50215"/>
    </source>
</evidence>